<dbReference type="OrthoDB" id="9773308at2"/>
<dbReference type="InterPro" id="IPR010499">
    <property type="entry name" value="AraC_E-bd"/>
</dbReference>
<dbReference type="Gene3D" id="3.20.80.10">
    <property type="entry name" value="Regulatory factor, effector binding domain"/>
    <property type="match status" value="1"/>
</dbReference>
<dbReference type="SUPFAM" id="SSF46955">
    <property type="entry name" value="Putative DNA-binding domain"/>
    <property type="match status" value="1"/>
</dbReference>
<keyword evidence="4" id="KW-0804">Transcription</keyword>
<dbReference type="CDD" id="cd01107">
    <property type="entry name" value="HTH_BmrR"/>
    <property type="match status" value="1"/>
</dbReference>
<dbReference type="STRING" id="36842.SAMN02194393_03081"/>
<dbReference type="Gene3D" id="1.10.1660.10">
    <property type="match status" value="1"/>
</dbReference>
<dbReference type="InterPro" id="IPR009061">
    <property type="entry name" value="DNA-bd_dom_put_sf"/>
</dbReference>
<dbReference type="GO" id="GO:0003677">
    <property type="term" value="F:DNA binding"/>
    <property type="evidence" value="ECO:0007669"/>
    <property type="project" value="UniProtKB-KW"/>
</dbReference>
<evidence type="ECO:0000256" key="1">
    <source>
        <dbReference type="ARBA" id="ARBA00022491"/>
    </source>
</evidence>
<evidence type="ECO:0000256" key="2">
    <source>
        <dbReference type="ARBA" id="ARBA00023015"/>
    </source>
</evidence>
<dbReference type="SMART" id="SM00871">
    <property type="entry name" value="AraC_E_bind"/>
    <property type="match status" value="1"/>
</dbReference>
<evidence type="ECO:0000256" key="3">
    <source>
        <dbReference type="ARBA" id="ARBA00023125"/>
    </source>
</evidence>
<dbReference type="PROSITE" id="PS50937">
    <property type="entry name" value="HTH_MERR_2"/>
    <property type="match status" value="1"/>
</dbReference>
<dbReference type="PANTHER" id="PTHR30204">
    <property type="entry name" value="REDOX-CYCLING DRUG-SENSING TRANSCRIPTIONAL ACTIVATOR SOXR"/>
    <property type="match status" value="1"/>
</dbReference>
<dbReference type="InterPro" id="IPR011256">
    <property type="entry name" value="Reg_factor_effector_dom_sf"/>
</dbReference>
<dbReference type="AlphaFoldDB" id="A0A1T5LLX5"/>
<evidence type="ECO:0000313" key="6">
    <source>
        <dbReference type="EMBL" id="SKC77033.1"/>
    </source>
</evidence>
<dbReference type="GO" id="GO:0003700">
    <property type="term" value="F:DNA-binding transcription factor activity"/>
    <property type="evidence" value="ECO:0007669"/>
    <property type="project" value="InterPro"/>
</dbReference>
<proteinExistence type="predicted"/>
<dbReference type="Pfam" id="PF13411">
    <property type="entry name" value="MerR_1"/>
    <property type="match status" value="1"/>
</dbReference>
<name>A0A1T5LLX5_9FIRM</name>
<evidence type="ECO:0000313" key="7">
    <source>
        <dbReference type="Proteomes" id="UP000190285"/>
    </source>
</evidence>
<gene>
    <name evidence="6" type="ORF">SAMN02194393_03081</name>
</gene>
<organism evidence="6 7">
    <name type="scientific">Maledivibacter halophilus</name>
    <dbReference type="NCBI Taxonomy" id="36842"/>
    <lineage>
        <taxon>Bacteria</taxon>
        <taxon>Bacillati</taxon>
        <taxon>Bacillota</taxon>
        <taxon>Clostridia</taxon>
        <taxon>Peptostreptococcales</taxon>
        <taxon>Caminicellaceae</taxon>
        <taxon>Maledivibacter</taxon>
    </lineage>
</organism>
<feature type="domain" description="HTH merR-type" evidence="5">
    <location>
        <begin position="6"/>
        <end position="76"/>
    </location>
</feature>
<keyword evidence="2" id="KW-0805">Transcription regulation</keyword>
<dbReference type="RefSeq" id="WP_079492778.1">
    <property type="nucleotide sequence ID" value="NZ_FUZT01000007.1"/>
</dbReference>
<dbReference type="SMART" id="SM00422">
    <property type="entry name" value="HTH_MERR"/>
    <property type="match status" value="1"/>
</dbReference>
<protein>
    <submittedName>
        <fullName evidence="6">DNA-binding transcriptional regulator, MerR family</fullName>
    </submittedName>
</protein>
<dbReference type="InterPro" id="IPR000551">
    <property type="entry name" value="MerR-type_HTH_dom"/>
</dbReference>
<dbReference type="InterPro" id="IPR047057">
    <property type="entry name" value="MerR_fam"/>
</dbReference>
<dbReference type="EMBL" id="FUZT01000007">
    <property type="protein sequence ID" value="SKC77033.1"/>
    <property type="molecule type" value="Genomic_DNA"/>
</dbReference>
<dbReference type="PANTHER" id="PTHR30204:SF69">
    <property type="entry name" value="MERR-FAMILY TRANSCRIPTIONAL REGULATOR"/>
    <property type="match status" value="1"/>
</dbReference>
<keyword evidence="1" id="KW-0678">Repressor</keyword>
<accession>A0A1T5LLX5</accession>
<dbReference type="InterPro" id="IPR029442">
    <property type="entry name" value="GyrI-like"/>
</dbReference>
<dbReference type="Proteomes" id="UP000190285">
    <property type="component" value="Unassembled WGS sequence"/>
</dbReference>
<evidence type="ECO:0000259" key="5">
    <source>
        <dbReference type="PROSITE" id="PS50937"/>
    </source>
</evidence>
<evidence type="ECO:0000256" key="4">
    <source>
        <dbReference type="ARBA" id="ARBA00023163"/>
    </source>
</evidence>
<reference evidence="7" key="1">
    <citation type="submission" date="2017-02" db="EMBL/GenBank/DDBJ databases">
        <authorList>
            <person name="Varghese N."/>
            <person name="Submissions S."/>
        </authorList>
    </citation>
    <scope>NUCLEOTIDE SEQUENCE [LARGE SCALE GENOMIC DNA]</scope>
    <source>
        <strain evidence="7">M1</strain>
    </source>
</reference>
<keyword evidence="7" id="KW-1185">Reference proteome</keyword>
<dbReference type="SUPFAM" id="SSF55136">
    <property type="entry name" value="Probable bacterial effector-binding domain"/>
    <property type="match status" value="1"/>
</dbReference>
<dbReference type="Pfam" id="PF06445">
    <property type="entry name" value="GyrI-like"/>
    <property type="match status" value="1"/>
</dbReference>
<keyword evidence="3 6" id="KW-0238">DNA-binding</keyword>
<sequence>MKKGNRYSIGEVEEICNVPKKTLRYYDDIKLVVPEFRDEDSKYRYYSKDQMVTLCIIRKLRMYGFKLKKIKEIIDDNSTETLRKNIEHKLLEISEKIKTLQNSYYDGHTFLKRLKEGADLTSYCSNENVVDNRQTVQIEEIPEMHLVYTKKVMKKYSNSEVSIKRWVEIVNLCNKLHLKSKGLIIVTYHSNPLEQFLFMDSEIEFGMLIDSPVDSNTNAYNYRKFGGFTAATTTHIGNYSNIINTHIKLIQWINKNGYKISGNVSEEFIISPLDVNNVDEHITKVIIPVVKMDKSKS</sequence>